<organism evidence="1">
    <name type="scientific">Bifidobacterium dentium</name>
    <dbReference type="NCBI Taxonomy" id="1689"/>
    <lineage>
        <taxon>Bacteria</taxon>
        <taxon>Bacillati</taxon>
        <taxon>Actinomycetota</taxon>
        <taxon>Actinomycetes</taxon>
        <taxon>Bifidobacteriales</taxon>
        <taxon>Bifidobacteriaceae</taxon>
        <taxon>Bifidobacterium</taxon>
    </lineage>
</organism>
<sequence>MLFGFPLNHRPNREGLISAQVINANERLTRVVINEHPFETILRMGEANGEGPVVG</sequence>
<dbReference type="AlphaFoldDB" id="A0A6N2S1G3"/>
<reference evidence="1" key="1">
    <citation type="submission" date="2019-11" db="EMBL/GenBank/DDBJ databases">
        <authorList>
            <person name="Feng L."/>
        </authorList>
    </citation>
    <scope>NUCLEOTIDE SEQUENCE</scope>
    <source>
        <strain evidence="1">BdentiumLFYP24</strain>
    </source>
</reference>
<protein>
    <submittedName>
        <fullName evidence="1">Uncharacterized protein</fullName>
    </submittedName>
</protein>
<dbReference type="EMBL" id="CACRSP010000003">
    <property type="protein sequence ID" value="VYS86608.1"/>
    <property type="molecule type" value="Genomic_DNA"/>
</dbReference>
<proteinExistence type="predicted"/>
<accession>A0A6N2S1G3</accession>
<evidence type="ECO:0000313" key="1">
    <source>
        <dbReference type="EMBL" id="VYS86608.1"/>
    </source>
</evidence>
<name>A0A6N2S1G3_9BIFI</name>
<gene>
    <name evidence="1" type="ORF">BDLFYP24_01258</name>
</gene>